<feature type="compositionally biased region" description="Basic and acidic residues" evidence="1">
    <location>
        <begin position="719"/>
        <end position="797"/>
    </location>
</feature>
<evidence type="ECO:0000259" key="3">
    <source>
        <dbReference type="Pfam" id="PF10252"/>
    </source>
</evidence>
<dbReference type="PANTHER" id="PTHR35694">
    <property type="entry name" value="DENEDDYLASE"/>
    <property type="match status" value="1"/>
</dbReference>
<evidence type="ECO:0000256" key="2">
    <source>
        <dbReference type="SAM" id="Phobius"/>
    </source>
</evidence>
<sequence>MASFIHPLPVRLQVFPSKFTTLTAKSFVFRPIIRLKPSRISLTVRARSAPTPSRPPLPETQQYILDILDGEDVKSMPCVRTYENDLGRLAVVGDVDLEQALTAAAADGGEAADEHIDHGLDVMVAETVFPGQSDEHSTISTRLFLPSRKVKERAKSLRGYLTEDMLSSTTSTNILAMTFRQVTLRQLWSFELVLFTPGTTRNMKDLANPREVPASFTLGSSDVQAISKLAEVISVSALESIKRDFLDNSLGKSSFNIFHLFHKHEQIFSQDSSVILYKVHEDEVVESAKTLLEKFNSMKESYKPKETALKYNWWPWSVFSKLEKIGGHEFSSWFEGWKESAKNRWEVLLTHSQMVCLANILDMYYEDLFTLPDKKLPYNAASMTTNMHMKKGNSFVKMVSTFIISGCLIVAITVMGRIFLPRFQNGQNRFRGNQQPQSSHTDSIRLWSMDPTILEEVCISILKKVEAVYGWSGEIRKESGGGVSTGQLPDYLTRLIQVDNNNATSASSTLTPTDKTDHDLLLASGHKVASYQIVISSEGKIVGFQPTSLLAVNNWASNPLTQELYGGRKLSPGFFEPSLKIKQPKEVVLLELVMSEISGSHFVLAQTSPTATRVSFASLFSILQYRGKFIPNTHRLKSMGRGKFKGKPTGRRQFSTPEEMLAGTSSRPRTFKKEEAEVEEERSDEESEESSEEESEKKKGTQGVIDIENPNMARPKTLKARDADLDKTSELSRREREEIEKQRAHERYMKLQEQGKTDQAKKDLERLALIRQQRAEAAKKREEEKAAKDQKKAEARK</sequence>
<feature type="compositionally biased region" description="Acidic residues" evidence="1">
    <location>
        <begin position="676"/>
        <end position="694"/>
    </location>
</feature>
<keyword evidence="5" id="KW-1185">Reference proteome</keyword>
<evidence type="ECO:0000313" key="4">
    <source>
        <dbReference type="EMBL" id="CAI9279617.1"/>
    </source>
</evidence>
<accession>A0AA35YTG7</accession>
<feature type="region of interest" description="Disordered" evidence="1">
    <location>
        <begin position="636"/>
        <end position="797"/>
    </location>
</feature>
<feature type="domain" description="Casein kinase substrate phosphoprotein PP28" evidence="3">
    <location>
        <begin position="709"/>
        <end position="786"/>
    </location>
</feature>
<keyword evidence="2" id="KW-0472">Membrane</keyword>
<dbReference type="InterPro" id="IPR019380">
    <property type="entry name" value="Casein_kinase_sb_PP28"/>
</dbReference>
<feature type="compositionally biased region" description="Basic residues" evidence="1">
    <location>
        <begin position="636"/>
        <end position="650"/>
    </location>
</feature>
<gene>
    <name evidence="4" type="ORF">LSALG_LOCUS19408</name>
</gene>
<keyword evidence="2" id="KW-0812">Transmembrane</keyword>
<dbReference type="PANTHER" id="PTHR35694:SF1">
    <property type="entry name" value="DENEDDYLASE"/>
    <property type="match status" value="1"/>
</dbReference>
<dbReference type="Proteomes" id="UP001177003">
    <property type="component" value="Chromosome 4"/>
</dbReference>
<organism evidence="4 5">
    <name type="scientific">Lactuca saligna</name>
    <name type="common">Willowleaf lettuce</name>
    <dbReference type="NCBI Taxonomy" id="75948"/>
    <lineage>
        <taxon>Eukaryota</taxon>
        <taxon>Viridiplantae</taxon>
        <taxon>Streptophyta</taxon>
        <taxon>Embryophyta</taxon>
        <taxon>Tracheophyta</taxon>
        <taxon>Spermatophyta</taxon>
        <taxon>Magnoliopsida</taxon>
        <taxon>eudicotyledons</taxon>
        <taxon>Gunneridae</taxon>
        <taxon>Pentapetalae</taxon>
        <taxon>asterids</taxon>
        <taxon>campanulids</taxon>
        <taxon>Asterales</taxon>
        <taxon>Asteraceae</taxon>
        <taxon>Cichorioideae</taxon>
        <taxon>Cichorieae</taxon>
        <taxon>Lactucinae</taxon>
        <taxon>Lactuca</taxon>
    </lineage>
</organism>
<keyword evidence="2" id="KW-1133">Transmembrane helix</keyword>
<evidence type="ECO:0000256" key="1">
    <source>
        <dbReference type="SAM" id="MobiDB-lite"/>
    </source>
</evidence>
<dbReference type="EMBL" id="OX465080">
    <property type="protein sequence ID" value="CAI9279617.1"/>
    <property type="molecule type" value="Genomic_DNA"/>
</dbReference>
<feature type="transmembrane region" description="Helical" evidence="2">
    <location>
        <begin position="398"/>
        <end position="420"/>
    </location>
</feature>
<name>A0AA35YTG7_LACSI</name>
<dbReference type="Pfam" id="PF10252">
    <property type="entry name" value="PP28"/>
    <property type="match status" value="1"/>
</dbReference>
<proteinExistence type="predicted"/>
<dbReference type="AlphaFoldDB" id="A0AA35YTG7"/>
<evidence type="ECO:0000313" key="5">
    <source>
        <dbReference type="Proteomes" id="UP001177003"/>
    </source>
</evidence>
<reference evidence="4" key="1">
    <citation type="submission" date="2023-04" db="EMBL/GenBank/DDBJ databases">
        <authorList>
            <person name="Vijverberg K."/>
            <person name="Xiong W."/>
            <person name="Schranz E."/>
        </authorList>
    </citation>
    <scope>NUCLEOTIDE SEQUENCE</scope>
</reference>
<protein>
    <recommendedName>
        <fullName evidence="3">Casein kinase substrate phosphoprotein PP28 domain-containing protein</fullName>
    </recommendedName>
</protein>